<evidence type="ECO:0000313" key="3">
    <source>
        <dbReference type="EMBL" id="PFJ98947.1"/>
    </source>
</evidence>
<dbReference type="RefSeq" id="WP_218011586.1">
    <property type="nucleotide sequence ID" value="NZ_NUWJ01000557.1"/>
</dbReference>
<keyword evidence="2" id="KW-0812">Transmembrane</keyword>
<feature type="non-terminal residue" evidence="3">
    <location>
        <position position="1"/>
    </location>
</feature>
<gene>
    <name evidence="3" type="ORF">COI98_33725</name>
</gene>
<sequence>IDVRISATTMSCMKYLYHLLLFTCCFFMNSPLIYVIVEGIAYKKSRRKEDKLEEDYQSGDTSKGHLH</sequence>
<dbReference type="EMBL" id="NUWJ01000557">
    <property type="protein sequence ID" value="PFJ98947.1"/>
    <property type="molecule type" value="Genomic_DNA"/>
</dbReference>
<feature type="region of interest" description="Disordered" evidence="1">
    <location>
        <begin position="45"/>
        <end position="67"/>
    </location>
</feature>
<dbReference type="Proteomes" id="UP000224413">
    <property type="component" value="Unassembled WGS sequence"/>
</dbReference>
<organism evidence="3 4">
    <name type="scientific">Bacillus cereus</name>
    <dbReference type="NCBI Taxonomy" id="1396"/>
    <lineage>
        <taxon>Bacteria</taxon>
        <taxon>Bacillati</taxon>
        <taxon>Bacillota</taxon>
        <taxon>Bacilli</taxon>
        <taxon>Bacillales</taxon>
        <taxon>Bacillaceae</taxon>
        <taxon>Bacillus</taxon>
        <taxon>Bacillus cereus group</taxon>
    </lineage>
</organism>
<feature type="transmembrane region" description="Helical" evidence="2">
    <location>
        <begin position="15"/>
        <end position="37"/>
    </location>
</feature>
<dbReference type="AlphaFoldDB" id="A0A9X6WT11"/>
<evidence type="ECO:0000256" key="1">
    <source>
        <dbReference type="SAM" id="MobiDB-lite"/>
    </source>
</evidence>
<reference evidence="3 4" key="1">
    <citation type="submission" date="2017-09" db="EMBL/GenBank/DDBJ databases">
        <title>Large-scale bioinformatics analysis of Bacillus genomes uncovers conserved roles of natural products in bacterial physiology.</title>
        <authorList>
            <consortium name="Agbiome Team Llc"/>
            <person name="Bleich R.M."/>
            <person name="Grubbs K.J."/>
            <person name="Santa Maria K.C."/>
            <person name="Allen S.E."/>
            <person name="Farag S."/>
            <person name="Shank E.A."/>
            <person name="Bowers A."/>
        </authorList>
    </citation>
    <scope>NUCLEOTIDE SEQUENCE [LARGE SCALE GENOMIC DNA]</scope>
    <source>
        <strain evidence="3 4">AFS083741</strain>
    </source>
</reference>
<evidence type="ECO:0000313" key="4">
    <source>
        <dbReference type="Proteomes" id="UP000224413"/>
    </source>
</evidence>
<accession>A0A9X6WT11</accession>
<keyword evidence="2" id="KW-1133">Transmembrane helix</keyword>
<name>A0A9X6WT11_BACCE</name>
<keyword evidence="2" id="KW-0472">Membrane</keyword>
<comment type="caution">
    <text evidence="3">The sequence shown here is derived from an EMBL/GenBank/DDBJ whole genome shotgun (WGS) entry which is preliminary data.</text>
</comment>
<evidence type="ECO:0000256" key="2">
    <source>
        <dbReference type="SAM" id="Phobius"/>
    </source>
</evidence>
<proteinExistence type="predicted"/>
<protein>
    <submittedName>
        <fullName evidence="3">Uncharacterized protein</fullName>
    </submittedName>
</protein>